<organism evidence="1 2">
    <name type="scientific">Pluteus cervinus</name>
    <dbReference type="NCBI Taxonomy" id="181527"/>
    <lineage>
        <taxon>Eukaryota</taxon>
        <taxon>Fungi</taxon>
        <taxon>Dikarya</taxon>
        <taxon>Basidiomycota</taxon>
        <taxon>Agaricomycotina</taxon>
        <taxon>Agaricomycetes</taxon>
        <taxon>Agaricomycetidae</taxon>
        <taxon>Agaricales</taxon>
        <taxon>Pluteineae</taxon>
        <taxon>Pluteaceae</taxon>
        <taxon>Pluteus</taxon>
    </lineage>
</organism>
<name>A0ACD3BGH0_9AGAR</name>
<dbReference type="Proteomes" id="UP000308600">
    <property type="component" value="Unassembled WGS sequence"/>
</dbReference>
<proteinExistence type="predicted"/>
<reference evidence="1 2" key="1">
    <citation type="journal article" date="2019" name="Nat. Ecol. Evol.">
        <title>Megaphylogeny resolves global patterns of mushroom evolution.</title>
        <authorList>
            <person name="Varga T."/>
            <person name="Krizsan K."/>
            <person name="Foldi C."/>
            <person name="Dima B."/>
            <person name="Sanchez-Garcia M."/>
            <person name="Sanchez-Ramirez S."/>
            <person name="Szollosi G.J."/>
            <person name="Szarkandi J.G."/>
            <person name="Papp V."/>
            <person name="Albert L."/>
            <person name="Andreopoulos W."/>
            <person name="Angelini C."/>
            <person name="Antonin V."/>
            <person name="Barry K.W."/>
            <person name="Bougher N.L."/>
            <person name="Buchanan P."/>
            <person name="Buyck B."/>
            <person name="Bense V."/>
            <person name="Catcheside P."/>
            <person name="Chovatia M."/>
            <person name="Cooper J."/>
            <person name="Damon W."/>
            <person name="Desjardin D."/>
            <person name="Finy P."/>
            <person name="Geml J."/>
            <person name="Haridas S."/>
            <person name="Hughes K."/>
            <person name="Justo A."/>
            <person name="Karasinski D."/>
            <person name="Kautmanova I."/>
            <person name="Kiss B."/>
            <person name="Kocsube S."/>
            <person name="Kotiranta H."/>
            <person name="LaButti K.M."/>
            <person name="Lechner B.E."/>
            <person name="Liimatainen K."/>
            <person name="Lipzen A."/>
            <person name="Lukacs Z."/>
            <person name="Mihaltcheva S."/>
            <person name="Morgado L.N."/>
            <person name="Niskanen T."/>
            <person name="Noordeloos M.E."/>
            <person name="Ohm R.A."/>
            <person name="Ortiz-Santana B."/>
            <person name="Ovrebo C."/>
            <person name="Racz N."/>
            <person name="Riley R."/>
            <person name="Savchenko A."/>
            <person name="Shiryaev A."/>
            <person name="Soop K."/>
            <person name="Spirin V."/>
            <person name="Szebenyi C."/>
            <person name="Tomsovsky M."/>
            <person name="Tulloss R.E."/>
            <person name="Uehling J."/>
            <person name="Grigoriev I.V."/>
            <person name="Vagvolgyi C."/>
            <person name="Papp T."/>
            <person name="Martin F.M."/>
            <person name="Miettinen O."/>
            <person name="Hibbett D.S."/>
            <person name="Nagy L.G."/>
        </authorList>
    </citation>
    <scope>NUCLEOTIDE SEQUENCE [LARGE SCALE GENOMIC DNA]</scope>
    <source>
        <strain evidence="1 2">NL-1719</strain>
    </source>
</reference>
<evidence type="ECO:0000313" key="1">
    <source>
        <dbReference type="EMBL" id="TFK77218.1"/>
    </source>
</evidence>
<evidence type="ECO:0000313" key="2">
    <source>
        <dbReference type="Proteomes" id="UP000308600"/>
    </source>
</evidence>
<protein>
    <submittedName>
        <fullName evidence="1">Alpha/beta-hydrolase</fullName>
    </submittedName>
</protein>
<sequence>MLPEANYKRINTSRGLEYNYYHSEPRDGKPYLLLVHGFPSSSTDWRYQVQFFGDKGYGLIVPDMLGYGGTAKPADPAAYVSSLVCQDLIDILDAENVKTAIAVGHDWGSKITSRLANRFSDRFIAFAFLAVGYVPPRPNVTYEQFLAVSKQAAGRELIGYWAFFSEDDAPELVSKHSKGFSSLLVSEDPTLWIQNLCPLGAVRAWLESGQETAYASYISEEDRNEFFGILQKNGWTGPFNWYKIMTSGLDAADDTSIPQENYRNDKPVFFGGTTKDCVCLAGLHKAGTEQFCSNTTLREFDSAHWVMWEANDEVNKELFAWVQGLGY</sequence>
<keyword evidence="2" id="KW-1185">Reference proteome</keyword>
<gene>
    <name evidence="1" type="ORF">BDN72DRAFT_830388</name>
</gene>
<dbReference type="EMBL" id="ML208259">
    <property type="protein sequence ID" value="TFK77218.1"/>
    <property type="molecule type" value="Genomic_DNA"/>
</dbReference>
<accession>A0ACD3BGH0</accession>